<dbReference type="InterPro" id="IPR020843">
    <property type="entry name" value="ER"/>
</dbReference>
<dbReference type="SUPFAM" id="SSF51735">
    <property type="entry name" value="NAD(P)-binding Rossmann-fold domains"/>
    <property type="match status" value="1"/>
</dbReference>
<name>A0A5C5XA53_9PLAN</name>
<evidence type="ECO:0000259" key="5">
    <source>
        <dbReference type="SMART" id="SM00829"/>
    </source>
</evidence>
<evidence type="ECO:0000256" key="4">
    <source>
        <dbReference type="RuleBase" id="RU361277"/>
    </source>
</evidence>
<comment type="cofactor">
    <cofactor evidence="4">
        <name>Zn(2+)</name>
        <dbReference type="ChEBI" id="CHEBI:29105"/>
    </cofactor>
</comment>
<dbReference type="PANTHER" id="PTHR43401">
    <property type="entry name" value="L-THREONINE 3-DEHYDROGENASE"/>
    <property type="match status" value="1"/>
</dbReference>
<dbReference type="RefSeq" id="WP_146501755.1">
    <property type="nucleotide sequence ID" value="NZ_SJPG01000001.1"/>
</dbReference>
<dbReference type="Pfam" id="PF08240">
    <property type="entry name" value="ADH_N"/>
    <property type="match status" value="1"/>
</dbReference>
<dbReference type="InterPro" id="IPR036291">
    <property type="entry name" value="NAD(P)-bd_dom_sf"/>
</dbReference>
<dbReference type="OrthoDB" id="239596at2"/>
<dbReference type="SUPFAM" id="SSF50129">
    <property type="entry name" value="GroES-like"/>
    <property type="match status" value="1"/>
</dbReference>
<dbReference type="InterPro" id="IPR050129">
    <property type="entry name" value="Zn_alcohol_dh"/>
</dbReference>
<organism evidence="6 7">
    <name type="scientific">Rubinisphaera italica</name>
    <dbReference type="NCBI Taxonomy" id="2527969"/>
    <lineage>
        <taxon>Bacteria</taxon>
        <taxon>Pseudomonadati</taxon>
        <taxon>Planctomycetota</taxon>
        <taxon>Planctomycetia</taxon>
        <taxon>Planctomycetales</taxon>
        <taxon>Planctomycetaceae</taxon>
        <taxon>Rubinisphaera</taxon>
    </lineage>
</organism>
<dbReference type="EC" id="1.1.1.1" evidence="6"/>
<evidence type="ECO:0000313" key="7">
    <source>
        <dbReference type="Proteomes" id="UP000316095"/>
    </source>
</evidence>
<keyword evidence="3 6" id="KW-0560">Oxidoreductase</keyword>
<keyword evidence="2 4" id="KW-0862">Zinc</keyword>
<dbReference type="Pfam" id="PF00107">
    <property type="entry name" value="ADH_zinc_N"/>
    <property type="match status" value="1"/>
</dbReference>
<reference evidence="6 7" key="1">
    <citation type="submission" date="2019-02" db="EMBL/GenBank/DDBJ databases">
        <title>Deep-cultivation of Planctomycetes and their phenomic and genomic characterization uncovers novel biology.</title>
        <authorList>
            <person name="Wiegand S."/>
            <person name="Jogler M."/>
            <person name="Boedeker C."/>
            <person name="Pinto D."/>
            <person name="Vollmers J."/>
            <person name="Rivas-Marin E."/>
            <person name="Kohn T."/>
            <person name="Peeters S.H."/>
            <person name="Heuer A."/>
            <person name="Rast P."/>
            <person name="Oberbeckmann S."/>
            <person name="Bunk B."/>
            <person name="Jeske O."/>
            <person name="Meyerdierks A."/>
            <person name="Storesund J.E."/>
            <person name="Kallscheuer N."/>
            <person name="Luecker S."/>
            <person name="Lage O.M."/>
            <person name="Pohl T."/>
            <person name="Merkel B.J."/>
            <person name="Hornburger P."/>
            <person name="Mueller R.-W."/>
            <person name="Bruemmer F."/>
            <person name="Labrenz M."/>
            <person name="Spormann A.M."/>
            <person name="Op Den Camp H."/>
            <person name="Overmann J."/>
            <person name="Amann R."/>
            <person name="Jetten M.S.M."/>
            <person name="Mascher T."/>
            <person name="Medema M.H."/>
            <person name="Devos D.P."/>
            <person name="Kaster A.-K."/>
            <person name="Ovreas L."/>
            <person name="Rohde M."/>
            <person name="Galperin M.Y."/>
            <person name="Jogler C."/>
        </authorList>
    </citation>
    <scope>NUCLEOTIDE SEQUENCE [LARGE SCALE GENOMIC DNA]</scope>
    <source>
        <strain evidence="6 7">Pan54</strain>
    </source>
</reference>
<dbReference type="PROSITE" id="PS00059">
    <property type="entry name" value="ADH_ZINC"/>
    <property type="match status" value="1"/>
</dbReference>
<evidence type="ECO:0000256" key="1">
    <source>
        <dbReference type="ARBA" id="ARBA00022723"/>
    </source>
</evidence>
<dbReference type="AlphaFoldDB" id="A0A5C5XA53"/>
<protein>
    <submittedName>
        <fullName evidence="6">Alcohol dehydrogenase</fullName>
        <ecNumber evidence="6">1.1.1.1</ecNumber>
    </submittedName>
</protein>
<keyword evidence="1 4" id="KW-0479">Metal-binding</keyword>
<dbReference type="PANTHER" id="PTHR43401:SF5">
    <property type="entry name" value="ALCOHOL DEHYDROGENASE-RELATED"/>
    <property type="match status" value="1"/>
</dbReference>
<accession>A0A5C5XA53</accession>
<evidence type="ECO:0000313" key="6">
    <source>
        <dbReference type="EMBL" id="TWT59579.1"/>
    </source>
</evidence>
<dbReference type="InterPro" id="IPR002328">
    <property type="entry name" value="ADH_Zn_CS"/>
</dbReference>
<dbReference type="CDD" id="cd08260">
    <property type="entry name" value="Zn_ADH6"/>
    <property type="match status" value="1"/>
</dbReference>
<dbReference type="InterPro" id="IPR013149">
    <property type="entry name" value="ADH-like_C"/>
</dbReference>
<feature type="domain" description="Enoyl reductase (ER)" evidence="5">
    <location>
        <begin position="10"/>
        <end position="343"/>
    </location>
</feature>
<proteinExistence type="inferred from homology"/>
<dbReference type="SMART" id="SM00829">
    <property type="entry name" value="PKS_ER"/>
    <property type="match status" value="1"/>
</dbReference>
<sequence length="349" mass="37727">MRALTFDNFQSRPYIAEVPKPECPADGVLIQVEATGLCRSDWHGWMGHDDMIQLPHVPGHEFAGTISEVGTQVKRFQAGERVTAPFVCGCGHCEYCDQGDQQVCPHQTQPGFTHWGSFAEYVAIHQADVNLVQLPESMSGLEAASLGCRFATSFRAIVDQGQLRAGESIAIFGCGGVGLSALLIAKALQARVIAVDVSADTLQKAKSLGADEIVNAAATHDVSQIVRELTNGGVHISVDALGSLTTFHASLASLRKRGRHLQIGLMTGEHARPEIPMGHVIADELQLFGCHGMQAFRYSAMFELIHRANIPLGNLIERTISLEEAIDYLPEMSRGSLSGMTMIRVEAGR</sequence>
<comment type="similarity">
    <text evidence="4">Belongs to the zinc-containing alcohol dehydrogenase family.</text>
</comment>
<dbReference type="InterPro" id="IPR013154">
    <property type="entry name" value="ADH-like_N"/>
</dbReference>
<keyword evidence="7" id="KW-1185">Reference proteome</keyword>
<dbReference type="Proteomes" id="UP000316095">
    <property type="component" value="Unassembled WGS sequence"/>
</dbReference>
<evidence type="ECO:0000256" key="2">
    <source>
        <dbReference type="ARBA" id="ARBA00022833"/>
    </source>
</evidence>
<dbReference type="GO" id="GO:0004022">
    <property type="term" value="F:alcohol dehydrogenase (NAD+) activity"/>
    <property type="evidence" value="ECO:0007669"/>
    <property type="project" value="UniProtKB-EC"/>
</dbReference>
<evidence type="ECO:0000256" key="3">
    <source>
        <dbReference type="ARBA" id="ARBA00023002"/>
    </source>
</evidence>
<dbReference type="Gene3D" id="3.90.180.10">
    <property type="entry name" value="Medium-chain alcohol dehydrogenases, catalytic domain"/>
    <property type="match status" value="1"/>
</dbReference>
<dbReference type="EMBL" id="SJPG01000001">
    <property type="protein sequence ID" value="TWT59579.1"/>
    <property type="molecule type" value="Genomic_DNA"/>
</dbReference>
<comment type="caution">
    <text evidence="6">The sequence shown here is derived from an EMBL/GenBank/DDBJ whole genome shotgun (WGS) entry which is preliminary data.</text>
</comment>
<dbReference type="GO" id="GO:0008270">
    <property type="term" value="F:zinc ion binding"/>
    <property type="evidence" value="ECO:0007669"/>
    <property type="project" value="InterPro"/>
</dbReference>
<gene>
    <name evidence="6" type="ORF">Pan54_02860</name>
</gene>
<dbReference type="InterPro" id="IPR011032">
    <property type="entry name" value="GroES-like_sf"/>
</dbReference>